<accession>A0AAV1S8K7</accession>
<protein>
    <submittedName>
        <fullName evidence="1">Uncharacterized protein</fullName>
    </submittedName>
</protein>
<evidence type="ECO:0000313" key="2">
    <source>
        <dbReference type="Proteomes" id="UP001314170"/>
    </source>
</evidence>
<dbReference type="AlphaFoldDB" id="A0AAV1S8K7"/>
<organism evidence="1 2">
    <name type="scientific">Dovyalis caffra</name>
    <dbReference type="NCBI Taxonomy" id="77055"/>
    <lineage>
        <taxon>Eukaryota</taxon>
        <taxon>Viridiplantae</taxon>
        <taxon>Streptophyta</taxon>
        <taxon>Embryophyta</taxon>
        <taxon>Tracheophyta</taxon>
        <taxon>Spermatophyta</taxon>
        <taxon>Magnoliopsida</taxon>
        <taxon>eudicotyledons</taxon>
        <taxon>Gunneridae</taxon>
        <taxon>Pentapetalae</taxon>
        <taxon>rosids</taxon>
        <taxon>fabids</taxon>
        <taxon>Malpighiales</taxon>
        <taxon>Salicaceae</taxon>
        <taxon>Flacourtieae</taxon>
        <taxon>Dovyalis</taxon>
    </lineage>
</organism>
<proteinExistence type="predicted"/>
<sequence>MLHPDEWAFGGASLLKTDLVSNTTRFKRQTAKMEKMKVSVTAPQTIPRANDTKESLARIISDGTCFIGDKIGTARFLCHIQRFQWLFNEELINQTKTRKLEWYEAFD</sequence>
<reference evidence="1 2" key="1">
    <citation type="submission" date="2024-01" db="EMBL/GenBank/DDBJ databases">
        <authorList>
            <person name="Waweru B."/>
        </authorList>
    </citation>
    <scope>NUCLEOTIDE SEQUENCE [LARGE SCALE GENOMIC DNA]</scope>
</reference>
<gene>
    <name evidence="1" type="ORF">DCAF_LOCUS19124</name>
</gene>
<keyword evidence="2" id="KW-1185">Reference proteome</keyword>
<dbReference type="Proteomes" id="UP001314170">
    <property type="component" value="Unassembled WGS sequence"/>
</dbReference>
<dbReference type="EMBL" id="CAWUPB010001173">
    <property type="protein sequence ID" value="CAK7346447.1"/>
    <property type="molecule type" value="Genomic_DNA"/>
</dbReference>
<comment type="caution">
    <text evidence="1">The sequence shown here is derived from an EMBL/GenBank/DDBJ whole genome shotgun (WGS) entry which is preliminary data.</text>
</comment>
<evidence type="ECO:0000313" key="1">
    <source>
        <dbReference type="EMBL" id="CAK7346447.1"/>
    </source>
</evidence>
<name>A0AAV1S8K7_9ROSI</name>